<dbReference type="Proteomes" id="UP000011074">
    <property type="component" value="Chromosome"/>
</dbReference>
<accession>L8EY74</accession>
<dbReference type="EMBL" id="CP048261">
    <property type="protein sequence ID" value="QST85976.1"/>
    <property type="molecule type" value="Genomic_DNA"/>
</dbReference>
<sequence>MAGCWIWRGAGNGYGRFYASGRNVLAHRWAYEYLRASIPESLVLDHLCRNAQCVNPWHLEPVSQAENLRRGNGFSGRNARKTHCPRGHPLTGMNSYLAPSGGRACRTCRRSAYRAHRAANRERINTRKRAAYAAQKLADSQKSA</sequence>
<gene>
    <name evidence="2" type="ORF">SRIM_017545</name>
</gene>
<keyword evidence="2" id="KW-0540">Nuclease</keyword>
<evidence type="ECO:0000313" key="2">
    <source>
        <dbReference type="EMBL" id="QST85976.1"/>
    </source>
</evidence>
<keyword evidence="2" id="KW-0255">Endonuclease</keyword>
<organism evidence="2 3">
    <name type="scientific">Streptomyces rimosus subsp. rimosus (strain ATCC 10970 / DSM 40260 / JCM 4667 / NRRL 2234)</name>
    <dbReference type="NCBI Taxonomy" id="1265868"/>
    <lineage>
        <taxon>Bacteria</taxon>
        <taxon>Bacillati</taxon>
        <taxon>Actinomycetota</taxon>
        <taxon>Actinomycetes</taxon>
        <taxon>Kitasatosporales</taxon>
        <taxon>Streptomycetaceae</taxon>
        <taxon>Streptomyces</taxon>
    </lineage>
</organism>
<reference evidence="2" key="3">
    <citation type="journal article" date="2021" name="bioRxiv">
        <title>Bilateral symmetry of linear streptomycete chromosomes.</title>
        <authorList>
            <person name="Algora-Gallardo L."/>
            <person name="Schniete J.K."/>
            <person name="Mark D.R."/>
            <person name="Hunter I.S."/>
            <person name="Herron P.R."/>
        </authorList>
    </citation>
    <scope>NUCLEOTIDE SEQUENCE</scope>
    <source>
        <strain evidence="2">ATCC 10970</strain>
    </source>
</reference>
<dbReference type="Pfam" id="PF13392">
    <property type="entry name" value="HNH_3"/>
    <property type="match status" value="1"/>
</dbReference>
<evidence type="ECO:0000259" key="1">
    <source>
        <dbReference type="Pfam" id="PF13392"/>
    </source>
</evidence>
<dbReference type="SUPFAM" id="SSF54060">
    <property type="entry name" value="His-Me finger endonucleases"/>
    <property type="match status" value="1"/>
</dbReference>
<protein>
    <submittedName>
        <fullName evidence="2">HNH endonuclease</fullName>
    </submittedName>
</protein>
<dbReference type="GO" id="GO:0004519">
    <property type="term" value="F:endonuclease activity"/>
    <property type="evidence" value="ECO:0007669"/>
    <property type="project" value="UniProtKB-KW"/>
</dbReference>
<evidence type="ECO:0000313" key="3">
    <source>
        <dbReference type="Proteomes" id="UP000011074"/>
    </source>
</evidence>
<reference evidence="2" key="1">
    <citation type="submission" date="2012-12" db="EMBL/GenBank/DDBJ databases">
        <authorList>
            <person name="Pethick F.E."/>
            <person name="MacFadyen A.C."/>
            <person name="Tang Z."/>
            <person name="Sangal V."/>
            <person name="Tze-Tze L."/>
            <person name="Chu J."/>
            <person name="Guo M."/>
            <person name="Kirby R."/>
            <person name="Hoskisson P.A."/>
            <person name="Herron P.R."/>
            <person name="Hunter I.S."/>
        </authorList>
    </citation>
    <scope>NUCLEOTIDE SEQUENCE</scope>
    <source>
        <strain evidence="2">ATCC 10970</strain>
    </source>
</reference>
<dbReference type="InterPro" id="IPR003615">
    <property type="entry name" value="HNH_nuc"/>
</dbReference>
<feature type="domain" description="HNH nuclease" evidence="1">
    <location>
        <begin position="25"/>
        <end position="69"/>
    </location>
</feature>
<dbReference type="InterPro" id="IPR044925">
    <property type="entry name" value="His-Me_finger_sf"/>
</dbReference>
<name>L8EY74_STRR1</name>
<dbReference type="InterPro" id="IPR044930">
    <property type="entry name" value="Homing_endonuclease_His-Me"/>
</dbReference>
<proteinExistence type="predicted"/>
<dbReference type="AlphaFoldDB" id="L8EY74"/>
<reference evidence="2" key="2">
    <citation type="submission" date="2020-01" db="EMBL/GenBank/DDBJ databases">
        <authorList>
            <person name="Algora L."/>
            <person name="Schniete J.K."/>
            <person name="MacFadyen A."/>
            <person name="Hoskisson P.A."/>
            <person name="Hunter I.S."/>
            <person name="Herron P.R."/>
        </authorList>
    </citation>
    <scope>NUCLEOTIDE SEQUENCE</scope>
    <source>
        <strain evidence="2">ATCC 10970</strain>
    </source>
</reference>
<keyword evidence="2" id="KW-0378">Hydrolase</keyword>
<dbReference type="Gene3D" id="3.90.75.10">
    <property type="entry name" value="Homing Intron 3 (I-ppo) Encoded Endonuclease, Chain A"/>
    <property type="match status" value="1"/>
</dbReference>